<feature type="signal peptide" evidence="9">
    <location>
        <begin position="1"/>
        <end position="20"/>
    </location>
</feature>
<evidence type="ECO:0000256" key="1">
    <source>
        <dbReference type="ARBA" id="ARBA00004418"/>
    </source>
</evidence>
<dbReference type="InterPro" id="IPR024167">
    <property type="entry name" value="Cytochrome_c4-like"/>
</dbReference>
<feature type="domain" description="Cytochrome c" evidence="10">
    <location>
        <begin position="24"/>
        <end position="108"/>
    </location>
</feature>
<accession>A0ABV7H405</accession>
<keyword evidence="6" id="KW-0249">Electron transport</keyword>
<feature type="domain" description="Cytochrome c" evidence="10">
    <location>
        <begin position="119"/>
        <end position="207"/>
    </location>
</feature>
<dbReference type="Proteomes" id="UP001595556">
    <property type="component" value="Unassembled WGS sequence"/>
</dbReference>
<dbReference type="PANTHER" id="PTHR33751">
    <property type="entry name" value="CBB3-TYPE CYTOCHROME C OXIDASE SUBUNIT FIXP"/>
    <property type="match status" value="1"/>
</dbReference>
<dbReference type="RefSeq" id="WP_377302653.1">
    <property type="nucleotide sequence ID" value="NZ_CP180191.1"/>
</dbReference>
<dbReference type="InterPro" id="IPR008168">
    <property type="entry name" value="Cyt_C_IC"/>
</dbReference>
<dbReference type="PANTHER" id="PTHR33751:SF9">
    <property type="entry name" value="CYTOCHROME C4"/>
    <property type="match status" value="1"/>
</dbReference>
<keyword evidence="5" id="KW-0574">Periplasm</keyword>
<dbReference type="Pfam" id="PF00034">
    <property type="entry name" value="Cytochrom_C"/>
    <property type="match status" value="1"/>
</dbReference>
<evidence type="ECO:0000256" key="2">
    <source>
        <dbReference type="ARBA" id="ARBA00022448"/>
    </source>
</evidence>
<keyword evidence="3 8" id="KW-0349">Heme</keyword>
<evidence type="ECO:0000256" key="9">
    <source>
        <dbReference type="SAM" id="SignalP"/>
    </source>
</evidence>
<dbReference type="InterPro" id="IPR009056">
    <property type="entry name" value="Cyt_c-like_dom"/>
</dbReference>
<organism evidence="11 12">
    <name type="scientific">Piscinibacterium candidicorallinum</name>
    <dbReference type="NCBI Taxonomy" id="1793872"/>
    <lineage>
        <taxon>Bacteria</taxon>
        <taxon>Pseudomonadati</taxon>
        <taxon>Pseudomonadota</taxon>
        <taxon>Betaproteobacteria</taxon>
        <taxon>Burkholderiales</taxon>
        <taxon>Piscinibacterium</taxon>
    </lineage>
</organism>
<keyword evidence="12" id="KW-1185">Reference proteome</keyword>
<dbReference type="EMBL" id="JBHRTI010000004">
    <property type="protein sequence ID" value="MFC3147493.1"/>
    <property type="molecule type" value="Genomic_DNA"/>
</dbReference>
<proteinExistence type="predicted"/>
<dbReference type="PIRSF" id="PIRSF000005">
    <property type="entry name" value="Cytochrome_c4"/>
    <property type="match status" value="1"/>
</dbReference>
<dbReference type="Gene3D" id="1.10.760.10">
    <property type="entry name" value="Cytochrome c-like domain"/>
    <property type="match status" value="2"/>
</dbReference>
<comment type="subcellular location">
    <subcellularLocation>
        <location evidence="1">Periplasm</location>
    </subcellularLocation>
</comment>
<evidence type="ECO:0000256" key="8">
    <source>
        <dbReference type="PROSITE-ProRule" id="PRU00433"/>
    </source>
</evidence>
<reference evidence="12" key="1">
    <citation type="journal article" date="2019" name="Int. J. Syst. Evol. Microbiol.">
        <title>The Global Catalogue of Microorganisms (GCM) 10K type strain sequencing project: providing services to taxonomists for standard genome sequencing and annotation.</title>
        <authorList>
            <consortium name="The Broad Institute Genomics Platform"/>
            <consortium name="The Broad Institute Genome Sequencing Center for Infectious Disease"/>
            <person name="Wu L."/>
            <person name="Ma J."/>
        </authorList>
    </citation>
    <scope>NUCLEOTIDE SEQUENCE [LARGE SCALE GENOMIC DNA]</scope>
    <source>
        <strain evidence="12">KCTC 52168</strain>
    </source>
</reference>
<evidence type="ECO:0000256" key="3">
    <source>
        <dbReference type="ARBA" id="ARBA00022617"/>
    </source>
</evidence>
<keyword evidence="9" id="KW-0732">Signal</keyword>
<evidence type="ECO:0000256" key="5">
    <source>
        <dbReference type="ARBA" id="ARBA00022764"/>
    </source>
</evidence>
<protein>
    <submittedName>
        <fullName evidence="11">C-type cytochrome</fullName>
    </submittedName>
</protein>
<dbReference type="InterPro" id="IPR050597">
    <property type="entry name" value="Cytochrome_c_Oxidase_Subunit"/>
</dbReference>
<dbReference type="InterPro" id="IPR036909">
    <property type="entry name" value="Cyt_c-like_dom_sf"/>
</dbReference>
<keyword evidence="2" id="KW-0813">Transport</keyword>
<dbReference type="Pfam" id="PF13442">
    <property type="entry name" value="Cytochrome_CBB3"/>
    <property type="match status" value="1"/>
</dbReference>
<sequence>MNKLLVSVLMLAACAGSAFAQQKVDINRGAQIAQTCAACHGADGNATSPMNPKLAAQHADYLYKQLQNFRLKPGAKEPERNNAVMLGFATALSDQDMRDVSAYFEAQKLKPASGKNEKELRALGERIYRGGIAAKQVPACAACHGPAGAGLPANFPRLGGQWAEYTEAQMIAFRQGTRKNSAMMSSIAARMSDLEIKAVSDYIAALR</sequence>
<evidence type="ECO:0000259" key="10">
    <source>
        <dbReference type="PROSITE" id="PS51007"/>
    </source>
</evidence>
<keyword evidence="4 8" id="KW-0479">Metal-binding</keyword>
<dbReference type="PROSITE" id="PS51007">
    <property type="entry name" value="CYTC"/>
    <property type="match status" value="2"/>
</dbReference>
<name>A0ABV7H405_9BURK</name>
<keyword evidence="7 8" id="KW-0408">Iron</keyword>
<evidence type="ECO:0000256" key="4">
    <source>
        <dbReference type="ARBA" id="ARBA00022723"/>
    </source>
</evidence>
<dbReference type="PRINTS" id="PR00605">
    <property type="entry name" value="CYTCHROMECIC"/>
</dbReference>
<feature type="chain" id="PRO_5045928324" evidence="9">
    <location>
        <begin position="21"/>
        <end position="207"/>
    </location>
</feature>
<gene>
    <name evidence="11" type="ORF">ACFOEN_07550</name>
</gene>
<evidence type="ECO:0000256" key="6">
    <source>
        <dbReference type="ARBA" id="ARBA00022982"/>
    </source>
</evidence>
<evidence type="ECO:0000313" key="11">
    <source>
        <dbReference type="EMBL" id="MFC3147493.1"/>
    </source>
</evidence>
<evidence type="ECO:0000256" key="7">
    <source>
        <dbReference type="ARBA" id="ARBA00023004"/>
    </source>
</evidence>
<comment type="caution">
    <text evidence="11">The sequence shown here is derived from an EMBL/GenBank/DDBJ whole genome shotgun (WGS) entry which is preliminary data.</text>
</comment>
<evidence type="ECO:0000313" key="12">
    <source>
        <dbReference type="Proteomes" id="UP001595556"/>
    </source>
</evidence>
<dbReference type="SUPFAM" id="SSF46626">
    <property type="entry name" value="Cytochrome c"/>
    <property type="match status" value="2"/>
</dbReference>